<name>A0A158PJW3_ANGCS</name>
<proteinExistence type="predicted"/>
<gene>
    <name evidence="3" type="ORF">ACOC_LOCUS9276</name>
</gene>
<evidence type="ECO:0000256" key="2">
    <source>
        <dbReference type="SAM" id="MobiDB-lite"/>
    </source>
</evidence>
<organism evidence="5">
    <name type="scientific">Angiostrongylus costaricensis</name>
    <name type="common">Nematode worm</name>
    <dbReference type="NCBI Taxonomy" id="334426"/>
    <lineage>
        <taxon>Eukaryota</taxon>
        <taxon>Metazoa</taxon>
        <taxon>Ecdysozoa</taxon>
        <taxon>Nematoda</taxon>
        <taxon>Chromadorea</taxon>
        <taxon>Rhabditida</taxon>
        <taxon>Rhabditina</taxon>
        <taxon>Rhabditomorpha</taxon>
        <taxon>Strongyloidea</taxon>
        <taxon>Metastrongylidae</taxon>
        <taxon>Angiostrongylus</taxon>
    </lineage>
</organism>
<evidence type="ECO:0000313" key="4">
    <source>
        <dbReference type="Proteomes" id="UP000267027"/>
    </source>
</evidence>
<reference evidence="3 4" key="2">
    <citation type="submission" date="2018-11" db="EMBL/GenBank/DDBJ databases">
        <authorList>
            <consortium name="Pathogen Informatics"/>
        </authorList>
    </citation>
    <scope>NUCLEOTIDE SEQUENCE [LARGE SCALE GENOMIC DNA]</scope>
    <source>
        <strain evidence="3 4">Costa Rica</strain>
    </source>
</reference>
<protein>
    <submittedName>
        <fullName evidence="5">'chromo' domain containing protein</fullName>
    </submittedName>
</protein>
<dbReference type="Proteomes" id="UP000267027">
    <property type="component" value="Unassembled WGS sequence"/>
</dbReference>
<dbReference type="WBParaSite" id="ACOC_0000927501-mRNA-1">
    <property type="protein sequence ID" value="ACOC_0000927501-mRNA-1"/>
    <property type="gene ID" value="ACOC_0000927501"/>
</dbReference>
<keyword evidence="1" id="KW-0175">Coiled coil</keyword>
<reference evidence="5" key="1">
    <citation type="submission" date="2016-04" db="UniProtKB">
        <authorList>
            <consortium name="WormBaseParasite"/>
        </authorList>
    </citation>
    <scope>IDENTIFICATION</scope>
</reference>
<feature type="coiled-coil region" evidence="1">
    <location>
        <begin position="99"/>
        <end position="126"/>
    </location>
</feature>
<feature type="compositionally biased region" description="Gly residues" evidence="2">
    <location>
        <begin position="48"/>
        <end position="77"/>
    </location>
</feature>
<evidence type="ECO:0000313" key="5">
    <source>
        <dbReference type="WBParaSite" id="ACOC_0000927501-mRNA-1"/>
    </source>
</evidence>
<keyword evidence="4" id="KW-1185">Reference proteome</keyword>
<sequence length="158" mass="17101">MLEYTDMACLENFFSFGQCGTIFDHDKIKLHLSLSLRRTRDYGLTGQQTGGGGQHGGGGWQHTGSRGQHGTGGGGGQHGNAAAVWVFSGIPSFRSDFKKMAYVSNMAALEHNKEVLEERHMGMQKHHRQPAVIEVLLRMAVVSAGKRNPASAALVPLL</sequence>
<evidence type="ECO:0000256" key="1">
    <source>
        <dbReference type="SAM" id="Coils"/>
    </source>
</evidence>
<dbReference type="AlphaFoldDB" id="A0A158PJW3"/>
<evidence type="ECO:0000313" key="3">
    <source>
        <dbReference type="EMBL" id="VDM60861.1"/>
    </source>
</evidence>
<accession>A0A158PJW3</accession>
<dbReference type="EMBL" id="UYYA01004273">
    <property type="protein sequence ID" value="VDM60861.1"/>
    <property type="molecule type" value="Genomic_DNA"/>
</dbReference>
<feature type="region of interest" description="Disordered" evidence="2">
    <location>
        <begin position="45"/>
        <end position="77"/>
    </location>
</feature>